<evidence type="ECO:0000256" key="10">
    <source>
        <dbReference type="ARBA" id="ARBA00034345"/>
    </source>
</evidence>
<keyword evidence="3" id="KW-0288">FMN</keyword>
<evidence type="ECO:0000259" key="16">
    <source>
        <dbReference type="Pfam" id="PF08028"/>
    </source>
</evidence>
<comment type="catalytic activity">
    <reaction evidence="12">
        <text>dibenzothiophene 5-oxide + FMNH2 + O2 = dibenzothiophene 5,5-dioxide + FMN + H2O + H(+)</text>
        <dbReference type="Rhea" id="RHEA:49080"/>
        <dbReference type="ChEBI" id="CHEBI:15377"/>
        <dbReference type="ChEBI" id="CHEBI:15378"/>
        <dbReference type="ChEBI" id="CHEBI:15379"/>
        <dbReference type="ChEBI" id="CHEBI:23683"/>
        <dbReference type="ChEBI" id="CHEBI:57618"/>
        <dbReference type="ChEBI" id="CHEBI:58210"/>
        <dbReference type="ChEBI" id="CHEBI:90356"/>
    </reaction>
</comment>
<evidence type="ECO:0000256" key="6">
    <source>
        <dbReference type="ARBA" id="ARBA00023033"/>
    </source>
</evidence>
<evidence type="ECO:0000256" key="9">
    <source>
        <dbReference type="ARBA" id="ARBA00034328"/>
    </source>
</evidence>
<dbReference type="PANTHER" id="PTHR43884:SF12">
    <property type="entry name" value="ISOVALERYL-COA DEHYDROGENASE, MITOCHONDRIAL-RELATED"/>
    <property type="match status" value="1"/>
</dbReference>
<dbReference type="FunFam" id="2.40.110.10:FF:000020">
    <property type="entry name" value="Putative acyl-CoA dehydrogenase YdbM"/>
    <property type="match status" value="1"/>
</dbReference>
<evidence type="ECO:0000313" key="18">
    <source>
        <dbReference type="Proteomes" id="UP000027936"/>
    </source>
</evidence>
<comment type="catalytic activity">
    <reaction evidence="11">
        <text>dibenzothiophene + FMNH2 + O2 = dibenzothiophene 5-oxide + FMN + H2O + H(+)</text>
        <dbReference type="Rhea" id="RHEA:49076"/>
        <dbReference type="ChEBI" id="CHEBI:15377"/>
        <dbReference type="ChEBI" id="CHEBI:15378"/>
        <dbReference type="ChEBI" id="CHEBI:15379"/>
        <dbReference type="ChEBI" id="CHEBI:23681"/>
        <dbReference type="ChEBI" id="CHEBI:23683"/>
        <dbReference type="ChEBI" id="CHEBI:57618"/>
        <dbReference type="ChEBI" id="CHEBI:58210"/>
    </reaction>
</comment>
<dbReference type="InterPro" id="IPR046373">
    <property type="entry name" value="Acyl-CoA_Oxase/DH_mid-dom_sf"/>
</dbReference>
<dbReference type="GO" id="GO:0004497">
    <property type="term" value="F:monooxygenase activity"/>
    <property type="evidence" value="ECO:0007669"/>
    <property type="project" value="UniProtKB-KW"/>
</dbReference>
<evidence type="ECO:0000256" key="13">
    <source>
        <dbReference type="ARBA" id="ARBA00049456"/>
    </source>
</evidence>
<evidence type="ECO:0000256" key="12">
    <source>
        <dbReference type="ARBA" id="ARBA00048445"/>
    </source>
</evidence>
<dbReference type="Gene3D" id="2.40.110.10">
    <property type="entry name" value="Butyryl-CoA Dehydrogenase, subunit A, domain 2"/>
    <property type="match status" value="1"/>
</dbReference>
<gene>
    <name evidence="17" type="ORF">M670_01975</name>
</gene>
<dbReference type="GO" id="GO:0050660">
    <property type="term" value="F:flavin adenine dinucleotide binding"/>
    <property type="evidence" value="ECO:0007669"/>
    <property type="project" value="InterPro"/>
</dbReference>
<dbReference type="GO" id="GO:0008470">
    <property type="term" value="F:3-methylbutanoyl-CoA dehydrogenase activity"/>
    <property type="evidence" value="ECO:0007669"/>
    <property type="project" value="TreeGrafter"/>
</dbReference>
<dbReference type="Pfam" id="PF08028">
    <property type="entry name" value="Acyl-CoA_dh_2"/>
    <property type="match status" value="1"/>
</dbReference>
<dbReference type="RefSeq" id="WP_051678151.1">
    <property type="nucleotide sequence ID" value="NZ_JJRY01000006.1"/>
</dbReference>
<dbReference type="GO" id="GO:0005737">
    <property type="term" value="C:cytoplasm"/>
    <property type="evidence" value="ECO:0007669"/>
    <property type="project" value="UniProtKB-SubCell"/>
</dbReference>
<feature type="domain" description="Acyl-CoA dehydrogenase/oxidase N-terminal" evidence="15">
    <location>
        <begin position="26"/>
        <end position="113"/>
    </location>
</feature>
<comment type="pathway">
    <text evidence="7">Sulfur metabolism; dibenzothiophene degradation.</text>
</comment>
<feature type="domain" description="Acyl-CoA oxidase/dehydrogenase middle" evidence="14">
    <location>
        <begin position="125"/>
        <end position="205"/>
    </location>
</feature>
<evidence type="ECO:0000256" key="1">
    <source>
        <dbReference type="ARBA" id="ARBA00004496"/>
    </source>
</evidence>
<dbReference type="InterPro" id="IPR037069">
    <property type="entry name" value="AcylCoA_DH/ox_N_sf"/>
</dbReference>
<comment type="catalytic activity">
    <reaction evidence="13">
        <text>dibenzothiophene + 2 FMNH2 + 2 O2 = dibenzothiophene 5,5-dioxide + 2 FMN + 2 H2O + 2 H(+)</text>
        <dbReference type="Rhea" id="RHEA:49072"/>
        <dbReference type="ChEBI" id="CHEBI:15377"/>
        <dbReference type="ChEBI" id="CHEBI:15378"/>
        <dbReference type="ChEBI" id="CHEBI:15379"/>
        <dbReference type="ChEBI" id="CHEBI:23681"/>
        <dbReference type="ChEBI" id="CHEBI:57618"/>
        <dbReference type="ChEBI" id="CHEBI:58210"/>
        <dbReference type="ChEBI" id="CHEBI:90356"/>
        <dbReference type="EC" id="1.14.14.21"/>
    </reaction>
</comment>
<dbReference type="Proteomes" id="UP000027936">
    <property type="component" value="Unassembled WGS sequence"/>
</dbReference>
<dbReference type="Pfam" id="PF02770">
    <property type="entry name" value="Acyl-CoA_dh_M"/>
    <property type="match status" value="1"/>
</dbReference>
<keyword evidence="6 17" id="KW-0503">Monooxygenase</keyword>
<comment type="similarity">
    <text evidence="8">Belongs to the DszC flavin monooxygenase family.</text>
</comment>
<comment type="subcellular location">
    <subcellularLocation>
        <location evidence="1">Cytoplasm</location>
    </subcellularLocation>
</comment>
<evidence type="ECO:0000313" key="17">
    <source>
        <dbReference type="EMBL" id="KEF38761.1"/>
    </source>
</evidence>
<evidence type="ECO:0000256" key="4">
    <source>
        <dbReference type="ARBA" id="ARBA00022741"/>
    </source>
</evidence>
<dbReference type="OrthoDB" id="571684at2"/>
<evidence type="ECO:0000259" key="14">
    <source>
        <dbReference type="Pfam" id="PF02770"/>
    </source>
</evidence>
<dbReference type="PIRSF" id="PIRSF016578">
    <property type="entry name" value="HsaA"/>
    <property type="match status" value="1"/>
</dbReference>
<dbReference type="AlphaFoldDB" id="A0A072NMT2"/>
<keyword evidence="4" id="KW-0547">Nucleotide-binding</keyword>
<organism evidence="17 18">
    <name type="scientific">Schinkia azotoformans MEV2011</name>
    <dbReference type="NCBI Taxonomy" id="1348973"/>
    <lineage>
        <taxon>Bacteria</taxon>
        <taxon>Bacillati</taxon>
        <taxon>Bacillota</taxon>
        <taxon>Bacilli</taxon>
        <taxon>Bacillales</taxon>
        <taxon>Bacillaceae</taxon>
        <taxon>Calidifontibacillus/Schinkia group</taxon>
        <taxon>Schinkia</taxon>
    </lineage>
</organism>
<evidence type="ECO:0000256" key="3">
    <source>
        <dbReference type="ARBA" id="ARBA00022643"/>
    </source>
</evidence>
<evidence type="ECO:0000256" key="11">
    <source>
        <dbReference type="ARBA" id="ARBA00047859"/>
    </source>
</evidence>
<proteinExistence type="inferred from homology"/>
<dbReference type="SUPFAM" id="SSF47203">
    <property type="entry name" value="Acyl-CoA dehydrogenase C-terminal domain-like"/>
    <property type="match status" value="1"/>
</dbReference>
<dbReference type="EMBL" id="JJRY01000006">
    <property type="protein sequence ID" value="KEF38761.1"/>
    <property type="molecule type" value="Genomic_DNA"/>
</dbReference>
<dbReference type="InterPro" id="IPR036250">
    <property type="entry name" value="AcylCo_DH-like_C"/>
</dbReference>
<evidence type="ECO:0000256" key="7">
    <source>
        <dbReference type="ARBA" id="ARBA00034307"/>
    </source>
</evidence>
<name>A0A072NMT2_SCHAZ</name>
<dbReference type="InterPro" id="IPR013107">
    <property type="entry name" value="Acyl-CoA_DH_C"/>
</dbReference>
<protein>
    <recommendedName>
        <fullName evidence="10">Dibenzothiophene monooxygenase</fullName>
        <ecNumber evidence="9">1.14.14.21</ecNumber>
    </recommendedName>
</protein>
<sequence>MAIQTVSGKSSKEIAENLAIIFYENAADRDLKGGNPKLERDLIRESGLLKVLIPKQFGGWGESWTDVVQIVRLFAKYDSSLAHVYGYHFVNLITAHLWGNKEQQEFYFSETAEKNLFWGNALNPIDMKLYARKEKGNFVLNGVKTFCTGSVDSDYLIVSALYENQDHQQFIAIIPTNRQGITVNEDWDNFGQRQTDSGTITFTNVIVKEEEVLKNGFDSSEFAKLRLNISHFILNHVFLGIMEGALEAAKKYTKTKKRIRTPNNDSVTGDPIIQRHYGEFYVQLEASKLLVEKTDTLFERLWNKGEAITEEERLELNQAVYTAKAFTTNAGLELTSRMFEVMGSRATANQYRFDRYWRNMRTMTLHYSIDNVIQELGEWVLHK</sequence>
<feature type="domain" description="Acyl-CoA dehydrogenase C-terminal" evidence="16">
    <location>
        <begin position="237"/>
        <end position="370"/>
    </location>
</feature>
<keyword evidence="2" id="KW-0285">Flavoprotein</keyword>
<accession>A0A072NMT2</accession>
<dbReference type="SUPFAM" id="SSF56645">
    <property type="entry name" value="Acyl-CoA dehydrogenase NM domain-like"/>
    <property type="match status" value="1"/>
</dbReference>
<dbReference type="Pfam" id="PF02771">
    <property type="entry name" value="Acyl-CoA_dh_N"/>
    <property type="match status" value="1"/>
</dbReference>
<evidence type="ECO:0000256" key="8">
    <source>
        <dbReference type="ARBA" id="ARBA00034317"/>
    </source>
</evidence>
<evidence type="ECO:0000256" key="5">
    <source>
        <dbReference type="ARBA" id="ARBA00023002"/>
    </source>
</evidence>
<dbReference type="InterPro" id="IPR013786">
    <property type="entry name" value="AcylCoA_DH/ox_N"/>
</dbReference>
<dbReference type="GO" id="GO:0006552">
    <property type="term" value="P:L-leucine catabolic process"/>
    <property type="evidence" value="ECO:0007669"/>
    <property type="project" value="TreeGrafter"/>
</dbReference>
<dbReference type="Gene3D" id="1.10.540.10">
    <property type="entry name" value="Acyl-CoA dehydrogenase/oxidase, N-terminal domain"/>
    <property type="match status" value="1"/>
</dbReference>
<dbReference type="InterPro" id="IPR009100">
    <property type="entry name" value="AcylCoA_DH/oxidase_NM_dom_sf"/>
</dbReference>
<comment type="caution">
    <text evidence="17">The sequence shown here is derived from an EMBL/GenBank/DDBJ whole genome shotgun (WGS) entry which is preliminary data.</text>
</comment>
<dbReference type="Gene3D" id="1.20.140.10">
    <property type="entry name" value="Butyryl-CoA Dehydrogenase, subunit A, domain 3"/>
    <property type="match status" value="1"/>
</dbReference>
<dbReference type="PANTHER" id="PTHR43884">
    <property type="entry name" value="ACYL-COA DEHYDROGENASE"/>
    <property type="match status" value="1"/>
</dbReference>
<reference evidence="17 18" key="1">
    <citation type="submission" date="2014-04" db="EMBL/GenBank/DDBJ databases">
        <title>Draft genome sequence of Bacillus azotoformans MEV2011, a (co-) denitrifying strain unable to grow in the presence of oxygen.</title>
        <authorList>
            <person name="Nielsen M."/>
            <person name="Schreiber L."/>
            <person name="Finster K."/>
            <person name="Schramm A."/>
        </authorList>
    </citation>
    <scope>NUCLEOTIDE SEQUENCE [LARGE SCALE GENOMIC DNA]</scope>
    <source>
        <strain evidence="17 18">MEV2011</strain>
    </source>
</reference>
<keyword evidence="5" id="KW-0560">Oxidoreductase</keyword>
<dbReference type="EC" id="1.14.14.21" evidence="9"/>
<dbReference type="PATRIC" id="fig|1348973.3.peg.1924"/>
<evidence type="ECO:0000256" key="2">
    <source>
        <dbReference type="ARBA" id="ARBA00022630"/>
    </source>
</evidence>
<dbReference type="InterPro" id="IPR006091">
    <property type="entry name" value="Acyl-CoA_Oxase/DH_mid-dom"/>
</dbReference>
<evidence type="ECO:0000259" key="15">
    <source>
        <dbReference type="Pfam" id="PF02771"/>
    </source>
</evidence>